<feature type="transmembrane region" description="Helical" evidence="1">
    <location>
        <begin position="44"/>
        <end position="66"/>
    </location>
</feature>
<dbReference type="OrthoDB" id="7988398at2"/>
<keyword evidence="3" id="KW-1185">Reference proteome</keyword>
<keyword evidence="1" id="KW-0812">Transmembrane</keyword>
<evidence type="ECO:0000313" key="3">
    <source>
        <dbReference type="Proteomes" id="UP000474159"/>
    </source>
</evidence>
<organism evidence="2 3">
    <name type="scientific">Methylobacterium soli</name>
    <dbReference type="NCBI Taxonomy" id="553447"/>
    <lineage>
        <taxon>Bacteria</taxon>
        <taxon>Pseudomonadati</taxon>
        <taxon>Pseudomonadota</taxon>
        <taxon>Alphaproteobacteria</taxon>
        <taxon>Hyphomicrobiales</taxon>
        <taxon>Methylobacteriaceae</taxon>
        <taxon>Methylobacterium</taxon>
    </lineage>
</organism>
<proteinExistence type="predicted"/>
<protein>
    <submittedName>
        <fullName evidence="2">Uncharacterized protein</fullName>
    </submittedName>
</protein>
<feature type="transmembrane region" description="Helical" evidence="1">
    <location>
        <begin position="119"/>
        <end position="144"/>
    </location>
</feature>
<reference evidence="2 3" key="1">
    <citation type="submission" date="2019-09" db="EMBL/GenBank/DDBJ databases">
        <title>YIM 48816 draft genome.</title>
        <authorList>
            <person name="Jiang L."/>
        </authorList>
    </citation>
    <scope>NUCLEOTIDE SEQUENCE [LARGE SCALE GENOMIC DNA]</scope>
    <source>
        <strain evidence="2 3">YIM 48816</strain>
    </source>
</reference>
<accession>A0A6L3STM1</accession>
<keyword evidence="1" id="KW-1133">Transmembrane helix</keyword>
<dbReference type="AlphaFoldDB" id="A0A6L3STM1"/>
<evidence type="ECO:0000256" key="1">
    <source>
        <dbReference type="SAM" id="Phobius"/>
    </source>
</evidence>
<dbReference type="EMBL" id="VZZK01000041">
    <property type="protein sequence ID" value="KAB1073813.1"/>
    <property type="molecule type" value="Genomic_DNA"/>
</dbReference>
<feature type="transmembrane region" description="Helical" evidence="1">
    <location>
        <begin position="78"/>
        <end position="99"/>
    </location>
</feature>
<name>A0A6L3STM1_9HYPH</name>
<evidence type="ECO:0000313" key="2">
    <source>
        <dbReference type="EMBL" id="KAB1073813.1"/>
    </source>
</evidence>
<sequence length="178" mass="19729">MQRTARWMLEEAKRILGIFVYLWVVFGLFILHEHIVLSRHGMSYGFYGLAFINAWILAKVMLVAESLDVLPYFRGRPLVYPILARSCVFGVLLVGAYALEETVLGLWRGKSWADSVPTIGGGGVSGLATAGLIMAVALIPYFAFRELGRVLGRERLRILLFRDGTTLDLPDRRGGGAA</sequence>
<keyword evidence="1" id="KW-0472">Membrane</keyword>
<comment type="caution">
    <text evidence="2">The sequence shown here is derived from an EMBL/GenBank/DDBJ whole genome shotgun (WGS) entry which is preliminary data.</text>
</comment>
<feature type="transmembrane region" description="Helical" evidence="1">
    <location>
        <begin position="12"/>
        <end position="32"/>
    </location>
</feature>
<dbReference type="Proteomes" id="UP000474159">
    <property type="component" value="Unassembled WGS sequence"/>
</dbReference>
<gene>
    <name evidence="2" type="ORF">F6X53_26695</name>
</gene>